<name>A0A3Q9G1N7_STRLT</name>
<keyword evidence="3" id="KW-1185">Reference proteome</keyword>
<dbReference type="EMBL" id="CP034587">
    <property type="protein sequence ID" value="AZQ73538.1"/>
    <property type="molecule type" value="Genomic_DNA"/>
</dbReference>
<dbReference type="InterPro" id="IPR025164">
    <property type="entry name" value="Toastrack_DUF4097"/>
</dbReference>
<dbReference type="Proteomes" id="UP000267900">
    <property type="component" value="Chromosome"/>
</dbReference>
<dbReference type="AlphaFoldDB" id="A0A3Q9G1N7"/>
<accession>A0A3Q9G1N7</accession>
<protein>
    <recommendedName>
        <fullName evidence="1">DUF4097 domain-containing protein</fullName>
    </recommendedName>
</protein>
<dbReference type="Pfam" id="PF13349">
    <property type="entry name" value="DUF4097"/>
    <property type="match status" value="1"/>
</dbReference>
<evidence type="ECO:0000313" key="2">
    <source>
        <dbReference type="EMBL" id="AZQ73538.1"/>
    </source>
</evidence>
<evidence type="ECO:0000259" key="1">
    <source>
        <dbReference type="Pfam" id="PF13349"/>
    </source>
</evidence>
<organism evidence="2 3">
    <name type="scientific">Streptomyces luteoverticillatus</name>
    <name type="common">Streptoverticillium luteoverticillatus</name>
    <dbReference type="NCBI Taxonomy" id="66425"/>
    <lineage>
        <taxon>Bacteria</taxon>
        <taxon>Bacillati</taxon>
        <taxon>Actinomycetota</taxon>
        <taxon>Actinomycetes</taxon>
        <taxon>Kitasatosporales</taxon>
        <taxon>Streptomycetaceae</taxon>
        <taxon>Streptomyces</taxon>
    </lineage>
</organism>
<gene>
    <name evidence="2" type="ORF">EKH77_22045</name>
</gene>
<reference evidence="2 3" key="1">
    <citation type="submission" date="2018-12" db="EMBL/GenBank/DDBJ databases">
        <title>The whole draft genome of Streptomyce luteoverticillatus CGMCC 15060.</title>
        <authorList>
            <person name="Feng Z."/>
            <person name="Chen G."/>
            <person name="Zhang J."/>
            <person name="Zhu H."/>
            <person name="Yu X."/>
            <person name="Zhang W."/>
            <person name="Zhang X."/>
        </authorList>
    </citation>
    <scope>NUCLEOTIDE SEQUENCE [LARGE SCALE GENOMIC DNA]</scope>
    <source>
        <strain evidence="2 3">CGMCC 15060</strain>
    </source>
</reference>
<evidence type="ECO:0000313" key="3">
    <source>
        <dbReference type="Proteomes" id="UP000267900"/>
    </source>
</evidence>
<sequence>MTERLFKAEGRGPIVLGLSLSLGKVLVSVDPTVSQAEVMLHTEDASGPGADAVLGARVQQDGRVMSVVVPEIANAMVGGGGGMHIVQNFGTVTGSVTGVTIVNGRVISGAAAMPTIQPLKAVVILPPGSSLAVVTTSADAVVAGEIERLEFRSVSGAVAVENARSLTVDTTSGRVRVDRVTGEAAIRSISGSTTIHSYSGTSASVTSTSGAISMTATPQATGYIRAESVSGDVRVTGGHHLSVRVHSLSGYARAS</sequence>
<dbReference type="OrthoDB" id="4080698at2"/>
<proteinExistence type="predicted"/>
<feature type="domain" description="DUF4097" evidence="1">
    <location>
        <begin position="122"/>
        <end position="250"/>
    </location>
</feature>
<dbReference type="RefSeq" id="WP_126916051.1">
    <property type="nucleotide sequence ID" value="NZ_CP034587.1"/>
</dbReference>